<keyword evidence="4" id="KW-1185">Reference proteome</keyword>
<dbReference type="InterPro" id="IPR011034">
    <property type="entry name" value="Formyl_transferase-like_C_sf"/>
</dbReference>
<name>A0A1M5XVI6_BUTFI</name>
<dbReference type="GO" id="GO:0004479">
    <property type="term" value="F:methionyl-tRNA formyltransferase activity"/>
    <property type="evidence" value="ECO:0007669"/>
    <property type="project" value="TreeGrafter"/>
</dbReference>
<dbReference type="PANTHER" id="PTHR11138:SF5">
    <property type="entry name" value="METHIONYL-TRNA FORMYLTRANSFERASE, MITOCHONDRIAL"/>
    <property type="match status" value="1"/>
</dbReference>
<dbReference type="Gene3D" id="3.40.50.12230">
    <property type="match status" value="1"/>
</dbReference>
<dbReference type="PANTHER" id="PTHR11138">
    <property type="entry name" value="METHIONYL-TRNA FORMYLTRANSFERASE"/>
    <property type="match status" value="1"/>
</dbReference>
<dbReference type="InterPro" id="IPR005793">
    <property type="entry name" value="Formyl_trans_C"/>
</dbReference>
<proteinExistence type="predicted"/>
<evidence type="ECO:0000313" key="3">
    <source>
        <dbReference type="EMBL" id="SHI03554.1"/>
    </source>
</evidence>
<gene>
    <name evidence="3" type="ORF">SAMN02745229_01337</name>
</gene>
<keyword evidence="3" id="KW-0808">Transferase</keyword>
<protein>
    <submittedName>
        <fullName evidence="3">UDP-4-amino-4-deoxy-L-arabinose formyltransferase / UDP-glucuronic acid dehydrogenase (UDP-4-keto-hexauronic acid decarboxylating)</fullName>
    </submittedName>
</protein>
<dbReference type="SUPFAM" id="SSF50486">
    <property type="entry name" value="FMT C-terminal domain-like"/>
    <property type="match status" value="1"/>
</dbReference>
<dbReference type="Pfam" id="PF02911">
    <property type="entry name" value="Formyl_trans_C"/>
    <property type="match status" value="1"/>
</dbReference>
<dbReference type="InterPro" id="IPR002376">
    <property type="entry name" value="Formyl_transf_N"/>
</dbReference>
<dbReference type="RefSeq" id="WP_073386521.1">
    <property type="nucleotide sequence ID" value="NZ_FQXK01000010.1"/>
</dbReference>
<dbReference type="GO" id="GO:0005829">
    <property type="term" value="C:cytosol"/>
    <property type="evidence" value="ECO:0007669"/>
    <property type="project" value="TreeGrafter"/>
</dbReference>
<dbReference type="Proteomes" id="UP000184278">
    <property type="component" value="Unassembled WGS sequence"/>
</dbReference>
<evidence type="ECO:0000259" key="2">
    <source>
        <dbReference type="Pfam" id="PF02911"/>
    </source>
</evidence>
<sequence>MHYKLVVFGVKDTSENIIDFIQKELCPVDLVITIAPKVTENNQVSGFKGLSFLTDKYGIPVYEADSYYLKDEKTIKFISENTFDIGIVMGWQRLIPKHVLDAFSKGIYGFHGNCGYLPFGRGRSPLNWSMILGDTRFNLNLFRYDEKADSPNVFGTEMFSINPHDDIRTAQYKNMICSKRLIRKLVTTYLSGEEIRIRTDSKDFDSWYEKRTPADGKVDWHARTRDIYNLIRGVAAPFPGAVCFAGEGESHEMKIWQAHPFDEMIDFSAFEPGEVIDIFDGKLVVRTVDGSILIDRFDCDIEVTKGTVLH</sequence>
<dbReference type="SUPFAM" id="SSF53328">
    <property type="entry name" value="Formyltransferase"/>
    <property type="match status" value="1"/>
</dbReference>
<evidence type="ECO:0000313" key="4">
    <source>
        <dbReference type="Proteomes" id="UP000184278"/>
    </source>
</evidence>
<reference evidence="4" key="1">
    <citation type="submission" date="2016-11" db="EMBL/GenBank/DDBJ databases">
        <authorList>
            <person name="Varghese N."/>
            <person name="Submissions S."/>
        </authorList>
    </citation>
    <scope>NUCLEOTIDE SEQUENCE [LARGE SCALE GENOMIC DNA]</scope>
    <source>
        <strain evidence="4">DSM 3071</strain>
    </source>
</reference>
<feature type="domain" description="Formyl transferase N-terminal" evidence="1">
    <location>
        <begin position="4"/>
        <end position="169"/>
    </location>
</feature>
<dbReference type="STRING" id="1121131.SAMN02745229_01337"/>
<feature type="domain" description="Formyl transferase C-terminal" evidence="2">
    <location>
        <begin position="212"/>
        <end position="296"/>
    </location>
</feature>
<accession>A0A1M5XVI6</accession>
<organism evidence="3 4">
    <name type="scientific">Butyrivibrio fibrisolvens DSM 3071</name>
    <dbReference type="NCBI Taxonomy" id="1121131"/>
    <lineage>
        <taxon>Bacteria</taxon>
        <taxon>Bacillati</taxon>
        <taxon>Bacillota</taxon>
        <taxon>Clostridia</taxon>
        <taxon>Lachnospirales</taxon>
        <taxon>Lachnospiraceae</taxon>
        <taxon>Butyrivibrio</taxon>
    </lineage>
</organism>
<dbReference type="OrthoDB" id="9802815at2"/>
<dbReference type="AlphaFoldDB" id="A0A1M5XVI6"/>
<evidence type="ECO:0000259" key="1">
    <source>
        <dbReference type="Pfam" id="PF00551"/>
    </source>
</evidence>
<dbReference type="InterPro" id="IPR036477">
    <property type="entry name" value="Formyl_transf_N_sf"/>
</dbReference>
<dbReference type="EMBL" id="FQXK01000010">
    <property type="protein sequence ID" value="SHI03554.1"/>
    <property type="molecule type" value="Genomic_DNA"/>
</dbReference>
<dbReference type="GeneID" id="89511420"/>
<dbReference type="Pfam" id="PF00551">
    <property type="entry name" value="Formyl_trans_N"/>
    <property type="match status" value="1"/>
</dbReference>